<accession>A0A015TU72</accession>
<protein>
    <submittedName>
        <fullName evidence="9">FtsX-like permease family protein</fullName>
    </submittedName>
</protein>
<dbReference type="PATRIC" id="fig|1339315.3.peg.2749"/>
<keyword evidence="3 6" id="KW-0812">Transmembrane</keyword>
<keyword evidence="4 6" id="KW-1133">Transmembrane helix</keyword>
<evidence type="ECO:0000313" key="10">
    <source>
        <dbReference type="Proteomes" id="UP000020529"/>
    </source>
</evidence>
<feature type="domain" description="ABC3 transporter permease C-terminal" evidence="7">
    <location>
        <begin position="273"/>
        <end position="385"/>
    </location>
</feature>
<feature type="domain" description="MacB-like periplasmic core" evidence="8">
    <location>
        <begin position="20"/>
        <end position="227"/>
    </location>
</feature>
<dbReference type="InterPro" id="IPR050250">
    <property type="entry name" value="Macrolide_Exporter_MacB"/>
</dbReference>
<feature type="transmembrane region" description="Helical" evidence="6">
    <location>
        <begin position="402"/>
        <end position="426"/>
    </location>
</feature>
<dbReference type="Proteomes" id="UP000020529">
    <property type="component" value="Unassembled WGS sequence"/>
</dbReference>
<name>A0A015TU72_BACFG</name>
<dbReference type="Pfam" id="PF02687">
    <property type="entry name" value="FtsX"/>
    <property type="match status" value="2"/>
</dbReference>
<dbReference type="GO" id="GO:0022857">
    <property type="term" value="F:transmembrane transporter activity"/>
    <property type="evidence" value="ECO:0007669"/>
    <property type="project" value="TreeGrafter"/>
</dbReference>
<comment type="caution">
    <text evidence="9">The sequence shown here is derived from an EMBL/GenBank/DDBJ whole genome shotgun (WGS) entry which is preliminary data.</text>
</comment>
<keyword evidence="5 6" id="KW-0472">Membrane</keyword>
<evidence type="ECO:0000256" key="2">
    <source>
        <dbReference type="ARBA" id="ARBA00022475"/>
    </source>
</evidence>
<proteinExistence type="predicted"/>
<dbReference type="GO" id="GO:0005886">
    <property type="term" value="C:plasma membrane"/>
    <property type="evidence" value="ECO:0007669"/>
    <property type="project" value="UniProtKB-SubCell"/>
</dbReference>
<feature type="transmembrane region" description="Helical" evidence="6">
    <location>
        <begin position="710"/>
        <end position="732"/>
    </location>
</feature>
<feature type="domain" description="MacB-like periplasmic core" evidence="8">
    <location>
        <begin position="413"/>
        <end position="579"/>
    </location>
</feature>
<dbReference type="InterPro" id="IPR003838">
    <property type="entry name" value="ABC3_permease_C"/>
</dbReference>
<dbReference type="Pfam" id="PF12704">
    <property type="entry name" value="MacB_PCD"/>
    <property type="match status" value="2"/>
</dbReference>
<feature type="transmembrane region" description="Helical" evidence="6">
    <location>
        <begin position="654"/>
        <end position="676"/>
    </location>
</feature>
<feature type="transmembrane region" description="Helical" evidence="6">
    <location>
        <begin position="313"/>
        <end position="337"/>
    </location>
</feature>
<evidence type="ECO:0000256" key="5">
    <source>
        <dbReference type="ARBA" id="ARBA00023136"/>
    </source>
</evidence>
<evidence type="ECO:0000256" key="1">
    <source>
        <dbReference type="ARBA" id="ARBA00004651"/>
    </source>
</evidence>
<evidence type="ECO:0000313" key="9">
    <source>
        <dbReference type="EMBL" id="EXY74201.1"/>
    </source>
</evidence>
<evidence type="ECO:0000256" key="4">
    <source>
        <dbReference type="ARBA" id="ARBA00022989"/>
    </source>
</evidence>
<dbReference type="RefSeq" id="WP_022348088.1">
    <property type="nucleotide sequence ID" value="NZ_JGCY01000310.1"/>
</dbReference>
<feature type="domain" description="ABC3 transporter permease C-terminal" evidence="7">
    <location>
        <begin position="661"/>
        <end position="774"/>
    </location>
</feature>
<gene>
    <name evidence="9" type="ORF">M124_2011</name>
</gene>
<evidence type="ECO:0000259" key="8">
    <source>
        <dbReference type="Pfam" id="PF12704"/>
    </source>
</evidence>
<feature type="transmembrane region" description="Helical" evidence="6">
    <location>
        <begin position="267"/>
        <end position="292"/>
    </location>
</feature>
<evidence type="ECO:0000256" key="6">
    <source>
        <dbReference type="SAM" id="Phobius"/>
    </source>
</evidence>
<evidence type="ECO:0000259" key="7">
    <source>
        <dbReference type="Pfam" id="PF02687"/>
    </source>
</evidence>
<feature type="transmembrane region" description="Helical" evidence="6">
    <location>
        <begin position="21"/>
        <end position="43"/>
    </location>
</feature>
<dbReference type="InterPro" id="IPR025857">
    <property type="entry name" value="MacB_PCD"/>
</dbReference>
<dbReference type="PANTHER" id="PTHR30572">
    <property type="entry name" value="MEMBRANE COMPONENT OF TRANSPORTER-RELATED"/>
    <property type="match status" value="1"/>
</dbReference>
<feature type="transmembrane region" description="Helical" evidence="6">
    <location>
        <begin position="744"/>
        <end position="764"/>
    </location>
</feature>
<sequence length="781" mass="88998">MIRHYFKIAFRNLLKYKTQSITSIIGLAVGITCFALATLWIRYEMTYDTFHRRADNIYLVRAQLTITDGTLSNSMPYPAIEYLRKNISEIEDICGISPFKTNLRFKDKGGDLLAIEVDSAFIRMFDVRILQGNVNFLKKKSNEIAITEAVAKEWFGNESPLGKEIELGSRPCKVCAVVSGWSQHSNLSYGALLPARHHPSWQSNSEQIFVRILPDTDKSALQKRISSLDASSQEKESTLGKLNLTPITSLRYSDYLQKDEIVISFNYIRYFAMAGVLVIVCSLFNYLTLFVSRLRMRGRELGLRKVCGSTNRSLFALLSVEYLIVLLAGSLLGMAFIEACLPHFIELAQISEATPLYTEVIIYILAVIVLSFGISQIPLYYFRSRTLQSSIRNKKGSPQRGIFRRLGLIAQLIISLGFIFCTTIMMKQLYYLKNTDLGIERHNIGNVAVWMKGDINEWSSKIANLPMVTEALPPHYFPIVPTGPMMYTDINGWDGLNETTDETYSVGLIPSGKEFFDFYGLQLTEGEWLSEKNSPGDVIINETAALTFGWRNPVGKQFYSEYEHNRTYYTVVGVVKDFSYLPPTIAPRPLAFVRTEEQKYLWSRASILFKFTEGSWEACKDTIRKMKEEDFPSSFLRLYNEEEEYNKYLRSESALITLLGIVSIVCVIISIFGIFSQVTLSCEQRRKEIAIRKVNGATIGSILQMFIKEYFVLLLVAALIAFPASYGMMRVWIESYVRQTSIPFWIYIVLFAGIGIIIVISIFWRVWNAAKQNPAEVVKTE</sequence>
<feature type="transmembrane region" description="Helical" evidence="6">
    <location>
        <begin position="360"/>
        <end position="382"/>
    </location>
</feature>
<dbReference type="AlphaFoldDB" id="A0A015TU72"/>
<reference evidence="9 10" key="1">
    <citation type="submission" date="2014-02" db="EMBL/GenBank/DDBJ databases">
        <authorList>
            <person name="Sears C."/>
            <person name="Carroll K."/>
            <person name="Sack B.R."/>
            <person name="Qadri F."/>
            <person name="Myers L.L."/>
            <person name="Chung G.-T."/>
            <person name="Escheverria P."/>
            <person name="Fraser C.M."/>
            <person name="Sadzewicz L."/>
            <person name="Shefchek K.A."/>
            <person name="Tallon L."/>
            <person name="Das S.P."/>
            <person name="Daugherty S."/>
            <person name="Mongodin E.F."/>
        </authorList>
    </citation>
    <scope>NUCLEOTIDE SEQUENCE [LARGE SCALE GENOMIC DNA]</scope>
    <source>
        <strain evidence="10">3988T(B)14</strain>
    </source>
</reference>
<organism evidence="9 10">
    <name type="scientific">Bacteroides fragilis str. 3988T(B)14</name>
    <dbReference type="NCBI Taxonomy" id="1339315"/>
    <lineage>
        <taxon>Bacteria</taxon>
        <taxon>Pseudomonadati</taxon>
        <taxon>Bacteroidota</taxon>
        <taxon>Bacteroidia</taxon>
        <taxon>Bacteroidales</taxon>
        <taxon>Bacteroidaceae</taxon>
        <taxon>Bacteroides</taxon>
    </lineage>
</organism>
<dbReference type="EMBL" id="JGCY01000310">
    <property type="protein sequence ID" value="EXY74201.1"/>
    <property type="molecule type" value="Genomic_DNA"/>
</dbReference>
<evidence type="ECO:0000256" key="3">
    <source>
        <dbReference type="ARBA" id="ARBA00022692"/>
    </source>
</evidence>
<dbReference type="PANTHER" id="PTHR30572:SF18">
    <property type="entry name" value="ABC-TYPE MACROLIDE FAMILY EXPORT SYSTEM PERMEASE COMPONENT 2"/>
    <property type="match status" value="1"/>
</dbReference>
<keyword evidence="2" id="KW-1003">Cell membrane</keyword>
<comment type="subcellular location">
    <subcellularLocation>
        <location evidence="1">Cell membrane</location>
        <topology evidence="1">Multi-pass membrane protein</topology>
    </subcellularLocation>
</comment>